<sequence length="147" mass="16532">MHAEDLQEDKSTWNVSSLPARHSKPTDRQRGPHRKKLTYQIRGRPDIEMWFKVQRLLCRPTLAFYGYSLGLYDETPNVTLRWLGGESNSRPFEYKAQNNPNPKQDDLRLLGSSSGQGAGGGARIHNRGITADLKADSLTTASPTPHM</sequence>
<feature type="region of interest" description="Disordered" evidence="1">
    <location>
        <begin position="93"/>
        <end position="126"/>
    </location>
</feature>
<proteinExistence type="predicted"/>
<feature type="compositionally biased region" description="Polar residues" evidence="1">
    <location>
        <begin position="93"/>
        <end position="102"/>
    </location>
</feature>
<evidence type="ECO:0000313" key="3">
    <source>
        <dbReference type="Proteomes" id="UP000735302"/>
    </source>
</evidence>
<evidence type="ECO:0000256" key="1">
    <source>
        <dbReference type="SAM" id="MobiDB-lite"/>
    </source>
</evidence>
<feature type="compositionally biased region" description="Basic and acidic residues" evidence="1">
    <location>
        <begin position="1"/>
        <end position="11"/>
    </location>
</feature>
<comment type="caution">
    <text evidence="2">The sequence shown here is derived from an EMBL/GenBank/DDBJ whole genome shotgun (WGS) entry which is preliminary data.</text>
</comment>
<dbReference type="AlphaFoldDB" id="A0AAV4BSS9"/>
<feature type="region of interest" description="Disordered" evidence="1">
    <location>
        <begin position="1"/>
        <end position="35"/>
    </location>
</feature>
<dbReference type="Proteomes" id="UP000735302">
    <property type="component" value="Unassembled WGS sequence"/>
</dbReference>
<gene>
    <name evidence="2" type="ORF">PoB_005000500</name>
</gene>
<name>A0AAV4BSS9_9GAST</name>
<organism evidence="2 3">
    <name type="scientific">Plakobranchus ocellatus</name>
    <dbReference type="NCBI Taxonomy" id="259542"/>
    <lineage>
        <taxon>Eukaryota</taxon>
        <taxon>Metazoa</taxon>
        <taxon>Spiralia</taxon>
        <taxon>Lophotrochozoa</taxon>
        <taxon>Mollusca</taxon>
        <taxon>Gastropoda</taxon>
        <taxon>Heterobranchia</taxon>
        <taxon>Euthyneura</taxon>
        <taxon>Panpulmonata</taxon>
        <taxon>Sacoglossa</taxon>
        <taxon>Placobranchoidea</taxon>
        <taxon>Plakobranchidae</taxon>
        <taxon>Plakobranchus</taxon>
    </lineage>
</organism>
<protein>
    <submittedName>
        <fullName evidence="2">Uncharacterized protein</fullName>
    </submittedName>
</protein>
<keyword evidence="3" id="KW-1185">Reference proteome</keyword>
<accession>A0AAV4BSS9</accession>
<reference evidence="2 3" key="1">
    <citation type="journal article" date="2021" name="Elife">
        <title>Chloroplast acquisition without the gene transfer in kleptoplastic sea slugs, Plakobranchus ocellatus.</title>
        <authorList>
            <person name="Maeda T."/>
            <person name="Takahashi S."/>
            <person name="Yoshida T."/>
            <person name="Shimamura S."/>
            <person name="Takaki Y."/>
            <person name="Nagai Y."/>
            <person name="Toyoda A."/>
            <person name="Suzuki Y."/>
            <person name="Arimoto A."/>
            <person name="Ishii H."/>
            <person name="Satoh N."/>
            <person name="Nishiyama T."/>
            <person name="Hasebe M."/>
            <person name="Maruyama T."/>
            <person name="Minagawa J."/>
            <person name="Obokata J."/>
            <person name="Shigenobu S."/>
        </authorList>
    </citation>
    <scope>NUCLEOTIDE SEQUENCE [LARGE SCALE GENOMIC DNA]</scope>
</reference>
<dbReference type="EMBL" id="BLXT01005511">
    <property type="protein sequence ID" value="GFO23500.1"/>
    <property type="molecule type" value="Genomic_DNA"/>
</dbReference>
<evidence type="ECO:0000313" key="2">
    <source>
        <dbReference type="EMBL" id="GFO23500.1"/>
    </source>
</evidence>